<keyword evidence="2" id="KW-1185">Reference proteome</keyword>
<dbReference type="Pfam" id="PF19381">
    <property type="entry name" value="DUF5956"/>
    <property type="match status" value="1"/>
</dbReference>
<dbReference type="AlphaFoldDB" id="A0A7W3JM30"/>
<sequence length="152" mass="16904">MWDQLKRDTGEDGFIEMPLDGWSLSIAWVVATEVSPELLRLRRGSEPWVVRETITDAKGVTTKTSRPVTDAEIDEVRDCASLNLNALGAPLPPRGFVVPLKLPYGLTSASEFWSAVERAASEDGFNYLRPETAAHAFRTVVPPLYSPPRNRH</sequence>
<organism evidence="1 2">
    <name type="scientific">Microbacterium halimionae</name>
    <dbReference type="NCBI Taxonomy" id="1526413"/>
    <lineage>
        <taxon>Bacteria</taxon>
        <taxon>Bacillati</taxon>
        <taxon>Actinomycetota</taxon>
        <taxon>Actinomycetes</taxon>
        <taxon>Micrococcales</taxon>
        <taxon>Microbacteriaceae</taxon>
        <taxon>Microbacterium</taxon>
    </lineage>
</organism>
<evidence type="ECO:0000313" key="1">
    <source>
        <dbReference type="EMBL" id="MBA8815360.1"/>
    </source>
</evidence>
<gene>
    <name evidence="1" type="ORF">FHX48_000412</name>
</gene>
<dbReference type="RefSeq" id="WP_167043776.1">
    <property type="nucleotide sequence ID" value="NZ_JAAOZB010000001.1"/>
</dbReference>
<comment type="caution">
    <text evidence="1">The sequence shown here is derived from an EMBL/GenBank/DDBJ whole genome shotgun (WGS) entry which is preliminary data.</text>
</comment>
<reference evidence="1 2" key="1">
    <citation type="submission" date="2020-07" db="EMBL/GenBank/DDBJ databases">
        <title>Sequencing the genomes of 1000 actinobacteria strains.</title>
        <authorList>
            <person name="Klenk H.-P."/>
        </authorList>
    </citation>
    <scope>NUCLEOTIDE SEQUENCE [LARGE SCALE GENOMIC DNA]</scope>
    <source>
        <strain evidence="1 2">DSM 27576</strain>
    </source>
</reference>
<proteinExistence type="predicted"/>
<evidence type="ECO:0000313" key="2">
    <source>
        <dbReference type="Proteomes" id="UP000526083"/>
    </source>
</evidence>
<name>A0A7W3JM30_9MICO</name>
<protein>
    <submittedName>
        <fullName evidence="1">Uncharacterized protein</fullName>
    </submittedName>
</protein>
<dbReference type="EMBL" id="JACGWY010000001">
    <property type="protein sequence ID" value="MBA8815360.1"/>
    <property type="molecule type" value="Genomic_DNA"/>
</dbReference>
<dbReference type="InterPro" id="IPR046000">
    <property type="entry name" value="DUF5956"/>
</dbReference>
<accession>A0A7W3JM30</accession>
<dbReference type="Proteomes" id="UP000526083">
    <property type="component" value="Unassembled WGS sequence"/>
</dbReference>